<evidence type="ECO:0000313" key="3">
    <source>
        <dbReference type="Proteomes" id="UP001160390"/>
    </source>
</evidence>
<dbReference type="EMBL" id="CABFNP030000705">
    <property type="protein sequence ID" value="CAI6080483.1"/>
    <property type="molecule type" value="Genomic_DNA"/>
</dbReference>
<keyword evidence="3" id="KW-1185">Reference proteome</keyword>
<evidence type="ECO:0000256" key="1">
    <source>
        <dbReference type="SAM" id="MobiDB-lite"/>
    </source>
</evidence>
<accession>A0AA35PVB9</accession>
<gene>
    <name evidence="2" type="ORF">CCHLO57077_00003736</name>
</gene>
<proteinExistence type="predicted"/>
<organism evidence="2 3">
    <name type="scientific">Clonostachys chloroleuca</name>
    <dbReference type="NCBI Taxonomy" id="1926264"/>
    <lineage>
        <taxon>Eukaryota</taxon>
        <taxon>Fungi</taxon>
        <taxon>Dikarya</taxon>
        <taxon>Ascomycota</taxon>
        <taxon>Pezizomycotina</taxon>
        <taxon>Sordariomycetes</taxon>
        <taxon>Hypocreomycetidae</taxon>
        <taxon>Hypocreales</taxon>
        <taxon>Bionectriaceae</taxon>
        <taxon>Clonostachys</taxon>
    </lineage>
</organism>
<feature type="region of interest" description="Disordered" evidence="1">
    <location>
        <begin position="62"/>
        <end position="84"/>
    </location>
</feature>
<evidence type="ECO:0000313" key="2">
    <source>
        <dbReference type="EMBL" id="CAI6080483.1"/>
    </source>
</evidence>
<name>A0AA35PVB9_9HYPO</name>
<sequence length="109" mass="11219">MLPECEDMPGWRVLAWVWPEALGRSVWPPRCNLIYLGAPHVKCPKPSPSSSSALSSATASASSSEIASGTPSGTGAASATQDSATDKENSAANIILLINSLALGLIILV</sequence>
<reference evidence="2" key="1">
    <citation type="submission" date="2023-01" db="EMBL/GenBank/DDBJ databases">
        <authorList>
            <person name="Piombo E."/>
        </authorList>
    </citation>
    <scope>NUCLEOTIDE SEQUENCE</scope>
</reference>
<comment type="caution">
    <text evidence="2">The sequence shown here is derived from an EMBL/GenBank/DDBJ whole genome shotgun (WGS) entry which is preliminary data.</text>
</comment>
<feature type="compositionally biased region" description="Polar residues" evidence="1">
    <location>
        <begin position="69"/>
        <end position="83"/>
    </location>
</feature>
<dbReference type="AlphaFoldDB" id="A0AA35PVB9"/>
<protein>
    <submittedName>
        <fullName evidence="2">Uncharacterized protein</fullName>
    </submittedName>
</protein>
<dbReference type="Proteomes" id="UP001160390">
    <property type="component" value="Unassembled WGS sequence"/>
</dbReference>